<evidence type="ECO:0000313" key="2">
    <source>
        <dbReference type="Proteomes" id="UP001276300"/>
    </source>
</evidence>
<dbReference type="Proteomes" id="UP001276300">
    <property type="component" value="Unassembled WGS sequence"/>
</dbReference>
<proteinExistence type="predicted"/>
<dbReference type="AlphaFoldDB" id="A0AAW9CE80"/>
<evidence type="ECO:0000313" key="1">
    <source>
        <dbReference type="EMBL" id="MDW3779685.1"/>
    </source>
</evidence>
<gene>
    <name evidence="1" type="ORF">QWU01_23070</name>
</gene>
<name>A0AAW9CE80_KLUCR</name>
<dbReference type="EMBL" id="JAUEQX010000023">
    <property type="protein sequence ID" value="MDW3779685.1"/>
    <property type="molecule type" value="Genomic_DNA"/>
</dbReference>
<organism evidence="1 2">
    <name type="scientific">Kluyvera cryocrescens</name>
    <name type="common">Kluyvera citrophila</name>
    <dbReference type="NCBI Taxonomy" id="580"/>
    <lineage>
        <taxon>Bacteria</taxon>
        <taxon>Pseudomonadati</taxon>
        <taxon>Pseudomonadota</taxon>
        <taxon>Gammaproteobacteria</taxon>
        <taxon>Enterobacterales</taxon>
        <taxon>Enterobacteriaceae</taxon>
        <taxon>Kluyvera</taxon>
    </lineage>
</organism>
<sequence>MVRRSKVFTSLSRRKRLAATFSIKQKIYEERSRCGGIFLDYSDLDASVASGNWNWSDILFLSADKSIYWNAEIITANVAFKDAIEDMAFKEAYAHRLAASENGCCKELNCVSDRSFYREIDNLEEEIARERPPEIYCGYRILPGYRAGIGLQMIVDASVLSREVIEAAIQDFRARGEQRWFSSEPAHVYYSSDFHCKPLVTIV</sequence>
<reference evidence="1" key="1">
    <citation type="journal article" date="2023" name="J Glob Antimicrob Resist">
        <title>Emergence of NDM-1 and KPC-3 carbapenemases in Kluyvera cryocrescens: Investigating genetic heterogeneity and acquisition routes of blaNDM-1 in Enterobacterales species in Portugal.</title>
        <authorList>
            <person name="Loiodice M."/>
            <person name="Ribeiro M."/>
            <person name="Peixe L."/>
            <person name="Novais A."/>
        </authorList>
    </citation>
    <scope>NUCLEOTIDE SEQUENCE</scope>
    <source>
        <strain evidence="1">K629</strain>
    </source>
</reference>
<protein>
    <submittedName>
        <fullName evidence="1">Uncharacterized protein</fullName>
    </submittedName>
</protein>
<dbReference type="RefSeq" id="WP_318243176.1">
    <property type="nucleotide sequence ID" value="NZ_JAMWJA010000011.1"/>
</dbReference>
<comment type="caution">
    <text evidence="1">The sequence shown here is derived from an EMBL/GenBank/DDBJ whole genome shotgun (WGS) entry which is preliminary data.</text>
</comment>
<accession>A0AAW9CE80</accession>